<dbReference type="RefSeq" id="WP_132278727.1">
    <property type="nucleotide sequence ID" value="NZ_SMGQ01000001.1"/>
</dbReference>
<evidence type="ECO:0000313" key="5">
    <source>
        <dbReference type="EMBL" id="TCL00056.1"/>
    </source>
</evidence>
<evidence type="ECO:0000256" key="2">
    <source>
        <dbReference type="ARBA" id="ARBA00023315"/>
    </source>
</evidence>
<dbReference type="InterPro" id="IPR016181">
    <property type="entry name" value="Acyl_CoA_acyltransferase"/>
</dbReference>
<dbReference type="AlphaFoldDB" id="A0A4R1N691"/>
<comment type="similarity">
    <text evidence="3">Belongs to the acetyltransferase family. RimJ subfamily.</text>
</comment>
<keyword evidence="1 5" id="KW-0808">Transferase</keyword>
<keyword evidence="6" id="KW-1185">Reference proteome</keyword>
<dbReference type="GO" id="GO:0005737">
    <property type="term" value="C:cytoplasm"/>
    <property type="evidence" value="ECO:0007669"/>
    <property type="project" value="TreeGrafter"/>
</dbReference>
<dbReference type="InterPro" id="IPR000182">
    <property type="entry name" value="GNAT_dom"/>
</dbReference>
<evidence type="ECO:0000256" key="1">
    <source>
        <dbReference type="ARBA" id="ARBA00022679"/>
    </source>
</evidence>
<dbReference type="SUPFAM" id="SSF55729">
    <property type="entry name" value="Acyl-CoA N-acyltransferases (Nat)"/>
    <property type="match status" value="1"/>
</dbReference>
<dbReference type="PANTHER" id="PTHR43792:SF8">
    <property type="entry name" value="[RIBOSOMAL PROTEIN US5]-ALANINE N-ACETYLTRANSFERASE"/>
    <property type="match status" value="1"/>
</dbReference>
<evidence type="ECO:0000259" key="4">
    <source>
        <dbReference type="PROSITE" id="PS51186"/>
    </source>
</evidence>
<dbReference type="Gene3D" id="3.40.630.30">
    <property type="match status" value="1"/>
</dbReference>
<dbReference type="InterPro" id="IPR051531">
    <property type="entry name" value="N-acetyltransferase"/>
</dbReference>
<dbReference type="EMBL" id="SMGQ01000001">
    <property type="protein sequence ID" value="TCL00056.1"/>
    <property type="molecule type" value="Genomic_DNA"/>
</dbReference>
<accession>A0A4R1N691</accession>
<sequence>MEYTTKRLLLKVLDSSYHPLVVRYYLKNREFLEPWEPIKPAFFYDPIYQKNLLTWEYKDIVAKKLLRLWIFKKDKPNKIIGTLSFNNIVQGFLLSCELGYKLDCNELNNGYMTEAIQKGISIIFDEYKLHRIEANIMPNNIPSLNVIKKLGFEEEGISRKYIQINGKWEDHKRFSLINE</sequence>
<dbReference type="Proteomes" id="UP000294545">
    <property type="component" value="Unassembled WGS sequence"/>
</dbReference>
<feature type="domain" description="N-acetyltransferase" evidence="4">
    <location>
        <begin position="22"/>
        <end position="175"/>
    </location>
</feature>
<dbReference type="Pfam" id="PF13302">
    <property type="entry name" value="Acetyltransf_3"/>
    <property type="match status" value="1"/>
</dbReference>
<gene>
    <name evidence="5" type="ORF">EDC19_0036</name>
</gene>
<dbReference type="PROSITE" id="PS51186">
    <property type="entry name" value="GNAT"/>
    <property type="match status" value="1"/>
</dbReference>
<evidence type="ECO:0000313" key="6">
    <source>
        <dbReference type="Proteomes" id="UP000294545"/>
    </source>
</evidence>
<comment type="caution">
    <text evidence="5">The sequence shown here is derived from an EMBL/GenBank/DDBJ whole genome shotgun (WGS) entry which is preliminary data.</text>
</comment>
<evidence type="ECO:0000256" key="3">
    <source>
        <dbReference type="ARBA" id="ARBA00038502"/>
    </source>
</evidence>
<proteinExistence type="inferred from homology"/>
<organism evidence="5 6">
    <name type="scientific">Natranaerovirga hydrolytica</name>
    <dbReference type="NCBI Taxonomy" id="680378"/>
    <lineage>
        <taxon>Bacteria</taxon>
        <taxon>Bacillati</taxon>
        <taxon>Bacillota</taxon>
        <taxon>Clostridia</taxon>
        <taxon>Lachnospirales</taxon>
        <taxon>Natranaerovirgaceae</taxon>
        <taxon>Natranaerovirga</taxon>
    </lineage>
</organism>
<dbReference type="OrthoDB" id="9795206at2"/>
<dbReference type="GO" id="GO:0008999">
    <property type="term" value="F:protein-N-terminal-alanine acetyltransferase activity"/>
    <property type="evidence" value="ECO:0007669"/>
    <property type="project" value="TreeGrafter"/>
</dbReference>
<reference evidence="5 6" key="1">
    <citation type="submission" date="2019-03" db="EMBL/GenBank/DDBJ databases">
        <title>Genomic Encyclopedia of Type Strains, Phase IV (KMG-IV): sequencing the most valuable type-strain genomes for metagenomic binning, comparative biology and taxonomic classification.</title>
        <authorList>
            <person name="Goeker M."/>
        </authorList>
    </citation>
    <scope>NUCLEOTIDE SEQUENCE [LARGE SCALE GENOMIC DNA]</scope>
    <source>
        <strain evidence="5 6">DSM 24176</strain>
    </source>
</reference>
<name>A0A4R1N691_9FIRM</name>
<keyword evidence="2" id="KW-0012">Acyltransferase</keyword>
<dbReference type="PANTHER" id="PTHR43792">
    <property type="entry name" value="GNAT FAMILY, PUTATIVE (AFU_ORTHOLOGUE AFUA_3G00765)-RELATED-RELATED"/>
    <property type="match status" value="1"/>
</dbReference>
<protein>
    <submittedName>
        <fullName evidence="5">Ribosomal-protein-alanine N-acetyltransferase</fullName>
    </submittedName>
</protein>